<proteinExistence type="predicted"/>
<evidence type="ECO:0000313" key="1">
    <source>
        <dbReference type="EMBL" id="RDY11965.1"/>
    </source>
</evidence>
<dbReference type="EMBL" id="QJKJ01000549">
    <property type="protein sequence ID" value="RDY11965.1"/>
    <property type="molecule type" value="Genomic_DNA"/>
</dbReference>
<gene>
    <name evidence="1" type="ORF">CR513_03303</name>
</gene>
<dbReference type="AlphaFoldDB" id="A0A371IAE7"/>
<organism evidence="1 2">
    <name type="scientific">Mucuna pruriens</name>
    <name type="common">Velvet bean</name>
    <name type="synonym">Dolichos pruriens</name>
    <dbReference type="NCBI Taxonomy" id="157652"/>
    <lineage>
        <taxon>Eukaryota</taxon>
        <taxon>Viridiplantae</taxon>
        <taxon>Streptophyta</taxon>
        <taxon>Embryophyta</taxon>
        <taxon>Tracheophyta</taxon>
        <taxon>Spermatophyta</taxon>
        <taxon>Magnoliopsida</taxon>
        <taxon>eudicotyledons</taxon>
        <taxon>Gunneridae</taxon>
        <taxon>Pentapetalae</taxon>
        <taxon>rosids</taxon>
        <taxon>fabids</taxon>
        <taxon>Fabales</taxon>
        <taxon>Fabaceae</taxon>
        <taxon>Papilionoideae</taxon>
        <taxon>50 kb inversion clade</taxon>
        <taxon>NPAAA clade</taxon>
        <taxon>indigoferoid/millettioid clade</taxon>
        <taxon>Phaseoleae</taxon>
        <taxon>Mucuna</taxon>
    </lineage>
</organism>
<reference evidence="1" key="1">
    <citation type="submission" date="2018-05" db="EMBL/GenBank/DDBJ databases">
        <title>Draft genome of Mucuna pruriens seed.</title>
        <authorList>
            <person name="Nnadi N.E."/>
            <person name="Vos R."/>
            <person name="Hasami M.H."/>
            <person name="Devisetty U.K."/>
            <person name="Aguiy J.C."/>
        </authorList>
    </citation>
    <scope>NUCLEOTIDE SEQUENCE [LARGE SCALE GENOMIC DNA]</scope>
    <source>
        <strain evidence="1">JCA_2017</strain>
    </source>
</reference>
<accession>A0A371IAE7</accession>
<keyword evidence="2" id="KW-1185">Reference proteome</keyword>
<comment type="caution">
    <text evidence="1">The sequence shown here is derived from an EMBL/GenBank/DDBJ whole genome shotgun (WGS) entry which is preliminary data.</text>
</comment>
<protein>
    <submittedName>
        <fullName evidence="1">Uncharacterized protein</fullName>
    </submittedName>
</protein>
<sequence>MEYNLIGAQNLPSHCVHGCSEGDLCRLHPNLKDFRDTFFNIKMKLKSALTRRRFMNNLQPKIKQVINCKEIRQYPLLVNGCRILSKDNRARVVHYQSMDPMKDEKFSN</sequence>
<name>A0A371IAE7_MUCPR</name>
<feature type="non-terminal residue" evidence="1">
    <location>
        <position position="1"/>
    </location>
</feature>
<dbReference type="Proteomes" id="UP000257109">
    <property type="component" value="Unassembled WGS sequence"/>
</dbReference>
<evidence type="ECO:0000313" key="2">
    <source>
        <dbReference type="Proteomes" id="UP000257109"/>
    </source>
</evidence>
<dbReference type="OrthoDB" id="1426845at2759"/>